<evidence type="ECO:0000313" key="15">
    <source>
        <dbReference type="EMBL" id="PFG16093.1"/>
    </source>
</evidence>
<keyword evidence="11" id="KW-0010">Activator</keyword>
<dbReference type="GO" id="GO:0003700">
    <property type="term" value="F:DNA-binding transcription factor activity"/>
    <property type="evidence" value="ECO:0007669"/>
    <property type="project" value="InterPro"/>
</dbReference>
<accession>A0A2A9CNW8</accession>
<keyword evidence="9" id="KW-0805">Transcription regulation</keyword>
<dbReference type="SMART" id="SM00478">
    <property type="entry name" value="ENDO3c"/>
    <property type="match status" value="1"/>
</dbReference>
<dbReference type="Gene3D" id="1.10.340.30">
    <property type="entry name" value="Hypothetical protein, domain 2"/>
    <property type="match status" value="1"/>
</dbReference>
<dbReference type="InterPro" id="IPR051912">
    <property type="entry name" value="Alkylbase_DNA_Glycosylase/TA"/>
</dbReference>
<protein>
    <recommendedName>
        <fullName evidence="3">DNA-3-methyladenine glycosylase II</fullName>
        <ecNumber evidence="3">3.2.2.21</ecNumber>
    </recommendedName>
</protein>
<evidence type="ECO:0000256" key="8">
    <source>
        <dbReference type="ARBA" id="ARBA00022833"/>
    </source>
</evidence>
<dbReference type="GO" id="GO:0008270">
    <property type="term" value="F:zinc ion binding"/>
    <property type="evidence" value="ECO:0007669"/>
    <property type="project" value="InterPro"/>
</dbReference>
<keyword evidence="10" id="KW-0238">DNA-binding</keyword>
<dbReference type="AlphaFoldDB" id="A0A2A9CNW8"/>
<keyword evidence="4" id="KW-0489">Methyltransferase</keyword>
<evidence type="ECO:0000256" key="7">
    <source>
        <dbReference type="ARBA" id="ARBA00022763"/>
    </source>
</evidence>
<dbReference type="GO" id="GO:0005737">
    <property type="term" value="C:cytoplasm"/>
    <property type="evidence" value="ECO:0007669"/>
    <property type="project" value="TreeGrafter"/>
</dbReference>
<evidence type="ECO:0000259" key="14">
    <source>
        <dbReference type="PROSITE" id="PS01124"/>
    </source>
</evidence>
<dbReference type="SUPFAM" id="SSF46689">
    <property type="entry name" value="Homeodomain-like"/>
    <property type="match status" value="1"/>
</dbReference>
<keyword evidence="5" id="KW-0808">Transferase</keyword>
<dbReference type="CDD" id="cd00056">
    <property type="entry name" value="ENDO3c"/>
    <property type="match status" value="1"/>
</dbReference>
<dbReference type="SUPFAM" id="SSF48150">
    <property type="entry name" value="DNA-glycosylase"/>
    <property type="match status" value="1"/>
</dbReference>
<dbReference type="SUPFAM" id="SSF57884">
    <property type="entry name" value="Ada DNA repair protein, N-terminal domain (N-Ada 10)"/>
    <property type="match status" value="1"/>
</dbReference>
<dbReference type="GO" id="GO:0043565">
    <property type="term" value="F:sequence-specific DNA binding"/>
    <property type="evidence" value="ECO:0007669"/>
    <property type="project" value="InterPro"/>
</dbReference>
<dbReference type="Pfam" id="PF12833">
    <property type="entry name" value="HTH_18"/>
    <property type="match status" value="1"/>
</dbReference>
<dbReference type="InterPro" id="IPR035451">
    <property type="entry name" value="Ada-like_dom_sf"/>
</dbReference>
<dbReference type="InterPro" id="IPR011257">
    <property type="entry name" value="DNA_glycosylase"/>
</dbReference>
<evidence type="ECO:0000256" key="4">
    <source>
        <dbReference type="ARBA" id="ARBA00022603"/>
    </source>
</evidence>
<dbReference type="GO" id="GO:0032993">
    <property type="term" value="C:protein-DNA complex"/>
    <property type="evidence" value="ECO:0007669"/>
    <property type="project" value="TreeGrafter"/>
</dbReference>
<dbReference type="SUPFAM" id="SSF55945">
    <property type="entry name" value="TATA-box binding protein-like"/>
    <property type="match status" value="1"/>
</dbReference>
<evidence type="ECO:0000313" key="16">
    <source>
        <dbReference type="Proteomes" id="UP000226079"/>
    </source>
</evidence>
<dbReference type="InterPro" id="IPR010316">
    <property type="entry name" value="AlkA_N"/>
</dbReference>
<evidence type="ECO:0000256" key="9">
    <source>
        <dbReference type="ARBA" id="ARBA00023015"/>
    </source>
</evidence>
<evidence type="ECO:0000256" key="12">
    <source>
        <dbReference type="ARBA" id="ARBA00023163"/>
    </source>
</evidence>
<keyword evidence="6" id="KW-0479">Metal-binding</keyword>
<dbReference type="GO" id="GO:0032131">
    <property type="term" value="F:alkylated DNA binding"/>
    <property type="evidence" value="ECO:0007669"/>
    <property type="project" value="TreeGrafter"/>
</dbReference>
<dbReference type="PROSITE" id="PS01124">
    <property type="entry name" value="HTH_ARAC_FAMILY_2"/>
    <property type="match status" value="1"/>
</dbReference>
<dbReference type="InterPro" id="IPR003265">
    <property type="entry name" value="HhH-GPD_domain"/>
</dbReference>
<dbReference type="InterPro" id="IPR004026">
    <property type="entry name" value="Ada_DNA_repair_Zn-bd"/>
</dbReference>
<dbReference type="GO" id="GO:0008725">
    <property type="term" value="F:DNA-3-methyladenine glycosylase activity"/>
    <property type="evidence" value="ECO:0007669"/>
    <property type="project" value="TreeGrafter"/>
</dbReference>
<proteinExistence type="predicted"/>
<dbReference type="EMBL" id="PDJC01000001">
    <property type="protein sequence ID" value="PFG16093.1"/>
    <property type="molecule type" value="Genomic_DNA"/>
</dbReference>
<evidence type="ECO:0000256" key="13">
    <source>
        <dbReference type="ARBA" id="ARBA00023204"/>
    </source>
</evidence>
<comment type="catalytic activity">
    <reaction evidence="1">
        <text>Hydrolysis of alkylated DNA, releasing 3-methyladenine, 3-methylguanine, 7-methylguanine and 7-methyladenine.</text>
        <dbReference type="EC" id="3.2.2.21"/>
    </reaction>
</comment>
<dbReference type="FunFam" id="3.40.10.10:FF:000001">
    <property type="entry name" value="DNA-3-methyladenine glycosylase 2"/>
    <property type="match status" value="1"/>
</dbReference>
<name>A0A2A9CNW8_9ACTN</name>
<dbReference type="SMART" id="SM00342">
    <property type="entry name" value="HTH_ARAC"/>
    <property type="match status" value="1"/>
</dbReference>
<keyword evidence="8" id="KW-0862">Zinc</keyword>
<dbReference type="Gene3D" id="1.10.1670.10">
    <property type="entry name" value="Helix-hairpin-Helix base-excision DNA repair enzymes (C-terminal)"/>
    <property type="match status" value="1"/>
</dbReference>
<evidence type="ECO:0000256" key="3">
    <source>
        <dbReference type="ARBA" id="ARBA00012000"/>
    </source>
</evidence>
<dbReference type="SMART" id="SM01009">
    <property type="entry name" value="AlkA_N"/>
    <property type="match status" value="1"/>
</dbReference>
<dbReference type="Pfam" id="PF06029">
    <property type="entry name" value="AlkA_N"/>
    <property type="match status" value="1"/>
</dbReference>
<dbReference type="GO" id="GO:0043916">
    <property type="term" value="F:DNA-7-methylguanine glycosylase activity"/>
    <property type="evidence" value="ECO:0007669"/>
    <property type="project" value="TreeGrafter"/>
</dbReference>
<dbReference type="InterPro" id="IPR018060">
    <property type="entry name" value="HTH_AraC"/>
</dbReference>
<keyword evidence="16" id="KW-1185">Reference proteome</keyword>
<dbReference type="InterPro" id="IPR037046">
    <property type="entry name" value="AlkA_N_sf"/>
</dbReference>
<dbReference type="Pfam" id="PF02805">
    <property type="entry name" value="Ada_Zn_binding"/>
    <property type="match status" value="1"/>
</dbReference>
<keyword evidence="7" id="KW-0227">DNA damage</keyword>
<dbReference type="InterPro" id="IPR023170">
    <property type="entry name" value="HhH_base_excis_C"/>
</dbReference>
<dbReference type="EC" id="3.2.2.21" evidence="3"/>
<dbReference type="GO" id="GO:0006285">
    <property type="term" value="P:base-excision repair, AP site formation"/>
    <property type="evidence" value="ECO:0007669"/>
    <property type="project" value="TreeGrafter"/>
</dbReference>
<comment type="caution">
    <text evidence="15">The sequence shown here is derived from an EMBL/GenBank/DDBJ whole genome shotgun (WGS) entry which is preliminary data.</text>
</comment>
<keyword evidence="13" id="KW-0234">DNA repair</keyword>
<dbReference type="InterPro" id="IPR009057">
    <property type="entry name" value="Homeodomain-like_sf"/>
</dbReference>
<gene>
    <name evidence="15" type="ORF">ATK74_0623</name>
</gene>
<dbReference type="Gene3D" id="3.40.10.10">
    <property type="entry name" value="DNA Methylphosphotriester Repair Domain"/>
    <property type="match status" value="1"/>
</dbReference>
<dbReference type="GO" id="GO:0032259">
    <property type="term" value="P:methylation"/>
    <property type="evidence" value="ECO:0007669"/>
    <property type="project" value="UniProtKB-KW"/>
</dbReference>
<dbReference type="PANTHER" id="PTHR43003:SF13">
    <property type="entry name" value="DNA-3-METHYLADENINE GLYCOSYLASE 2"/>
    <property type="match status" value="1"/>
</dbReference>
<dbReference type="GO" id="GO:0006307">
    <property type="term" value="P:DNA alkylation repair"/>
    <property type="evidence" value="ECO:0007669"/>
    <property type="project" value="TreeGrafter"/>
</dbReference>
<evidence type="ECO:0000256" key="6">
    <source>
        <dbReference type="ARBA" id="ARBA00022723"/>
    </source>
</evidence>
<dbReference type="Gene3D" id="3.30.310.20">
    <property type="entry name" value="DNA-3-methyladenine glycosylase AlkA, N-terminal domain"/>
    <property type="match status" value="1"/>
</dbReference>
<dbReference type="GO" id="GO:0008168">
    <property type="term" value="F:methyltransferase activity"/>
    <property type="evidence" value="ECO:0007669"/>
    <property type="project" value="UniProtKB-KW"/>
</dbReference>
<keyword evidence="12" id="KW-0804">Transcription</keyword>
<evidence type="ECO:0000256" key="2">
    <source>
        <dbReference type="ARBA" id="ARBA00001947"/>
    </source>
</evidence>
<dbReference type="Gene3D" id="1.10.10.60">
    <property type="entry name" value="Homeodomain-like"/>
    <property type="match status" value="1"/>
</dbReference>
<organism evidence="15 16">
    <name type="scientific">Propionicimonas paludicola</name>
    <dbReference type="NCBI Taxonomy" id="185243"/>
    <lineage>
        <taxon>Bacteria</taxon>
        <taxon>Bacillati</taxon>
        <taxon>Actinomycetota</taxon>
        <taxon>Actinomycetes</taxon>
        <taxon>Propionibacteriales</taxon>
        <taxon>Nocardioidaceae</taxon>
        <taxon>Propionicimonas</taxon>
    </lineage>
</organism>
<feature type="domain" description="HTH araC/xylS-type" evidence="14">
    <location>
        <begin position="89"/>
        <end position="187"/>
    </location>
</feature>
<evidence type="ECO:0000256" key="1">
    <source>
        <dbReference type="ARBA" id="ARBA00000086"/>
    </source>
</evidence>
<evidence type="ECO:0000256" key="10">
    <source>
        <dbReference type="ARBA" id="ARBA00023125"/>
    </source>
</evidence>
<dbReference type="Proteomes" id="UP000226079">
    <property type="component" value="Unassembled WGS sequence"/>
</dbReference>
<evidence type="ECO:0000256" key="11">
    <source>
        <dbReference type="ARBA" id="ARBA00023159"/>
    </source>
</evidence>
<sequence>MLAGMDFEQRYRAVATRDARFDGAFVLAVRTTGIYCRPSCPARTPKPTNVEFFATSAAAHTAGYRACKRCLPEAVPGSPEWNLRSDAAARAMRLIADGVVEREGVPGLAARLGYTTRHLNRLLTAELGAGPLALARAHRAQTARELLISTELPVADVAFASGFGSIRQFNDTMAAVFDRTPAQLRAGGRHPRSGGSATLHLSLPVREPFDAAGAFAWLAARAVSGVETAGPDHYGRTLALPGGPASFDVRAEPGQLRLTARLSRLEDVTPLLYRVRRLFDADADPVGIDAALAQVPELAASVAATPGIRLPGAVDPQEMLLRALVGQQISVAAARTQLNRLTEALGTRLAHPDEAGRDRLFPTAAAIAEGGRTILVGPRQRIDNILAITARLASGELSLGFADDPDEQRRRLLAEPGIGEWTADYVAMRVLGHPDILPVGDVAVRTGAKRLGLPDRPAALREWGRTVSPWRSYASLQLWRVSATKEQR</sequence>
<dbReference type="PANTHER" id="PTHR43003">
    <property type="entry name" value="DNA-3-METHYLADENINE GLYCOSYLASE"/>
    <property type="match status" value="1"/>
</dbReference>
<reference evidence="15 16" key="1">
    <citation type="submission" date="2017-10" db="EMBL/GenBank/DDBJ databases">
        <title>Sequencing the genomes of 1000 actinobacteria strains.</title>
        <authorList>
            <person name="Klenk H.-P."/>
        </authorList>
    </citation>
    <scope>NUCLEOTIDE SEQUENCE [LARGE SCALE GENOMIC DNA]</scope>
    <source>
        <strain evidence="15 16">DSM 15597</strain>
    </source>
</reference>
<comment type="cofactor">
    <cofactor evidence="2">
        <name>Zn(2+)</name>
        <dbReference type="ChEBI" id="CHEBI:29105"/>
    </cofactor>
</comment>
<evidence type="ECO:0000256" key="5">
    <source>
        <dbReference type="ARBA" id="ARBA00022679"/>
    </source>
</evidence>